<evidence type="ECO:0000313" key="1">
    <source>
        <dbReference type="EMBL" id="CAG8697993.1"/>
    </source>
</evidence>
<sequence length="163" mass="18195">NHLEDTPTDEPLYSMPNTTSSLIKEKKFDSVRLEKSKQLIIDEAITLAFIMYGIPFCVINNPFFINALKLLNSGYEALLHEVLSEHLLNIEVAKVINKVDKIIENATNLTVGLNEEYLYELGNYLDQSHTAEFLASKIELIVNRIGSNKISAIISDNGANIAA</sequence>
<organism evidence="1 2">
    <name type="scientific">Cetraspora pellucida</name>
    <dbReference type="NCBI Taxonomy" id="1433469"/>
    <lineage>
        <taxon>Eukaryota</taxon>
        <taxon>Fungi</taxon>
        <taxon>Fungi incertae sedis</taxon>
        <taxon>Mucoromycota</taxon>
        <taxon>Glomeromycotina</taxon>
        <taxon>Glomeromycetes</taxon>
        <taxon>Diversisporales</taxon>
        <taxon>Gigasporaceae</taxon>
        <taxon>Cetraspora</taxon>
    </lineage>
</organism>
<dbReference type="Proteomes" id="UP000789366">
    <property type="component" value="Unassembled WGS sequence"/>
</dbReference>
<keyword evidence="2" id="KW-1185">Reference proteome</keyword>
<accession>A0ACA9PA93</accession>
<feature type="non-terminal residue" evidence="1">
    <location>
        <position position="1"/>
    </location>
</feature>
<evidence type="ECO:0000313" key="2">
    <source>
        <dbReference type="Proteomes" id="UP000789366"/>
    </source>
</evidence>
<comment type="caution">
    <text evidence="1">The sequence shown here is derived from an EMBL/GenBank/DDBJ whole genome shotgun (WGS) entry which is preliminary data.</text>
</comment>
<protein>
    <submittedName>
        <fullName evidence="1">6039_t:CDS:1</fullName>
    </submittedName>
</protein>
<dbReference type="EMBL" id="CAJVPW010022560">
    <property type="protein sequence ID" value="CAG8697993.1"/>
    <property type="molecule type" value="Genomic_DNA"/>
</dbReference>
<gene>
    <name evidence="1" type="ORF">SPELUC_LOCUS11124</name>
</gene>
<feature type="non-terminal residue" evidence="1">
    <location>
        <position position="163"/>
    </location>
</feature>
<reference evidence="1" key="1">
    <citation type="submission" date="2021-06" db="EMBL/GenBank/DDBJ databases">
        <authorList>
            <person name="Kallberg Y."/>
            <person name="Tangrot J."/>
            <person name="Rosling A."/>
        </authorList>
    </citation>
    <scope>NUCLEOTIDE SEQUENCE</scope>
    <source>
        <strain evidence="1">28 12/20/2015</strain>
    </source>
</reference>
<name>A0ACA9PA93_9GLOM</name>
<proteinExistence type="predicted"/>